<dbReference type="InterPro" id="IPR046341">
    <property type="entry name" value="SET_dom_sf"/>
</dbReference>
<dbReference type="InterPro" id="IPR053010">
    <property type="entry name" value="SET_SmydA-8"/>
</dbReference>
<dbReference type="Gene3D" id="6.10.140.2220">
    <property type="match status" value="2"/>
</dbReference>
<sequence>MDNLAETVKTGLFLDQSSFGPYSLSVMGHKEADVCLVCQQPAANRCSSCQSACYCSKEHQKQHWKTHKSSCVVYQIKEDKRLGRHLVARRDIQRGEIVLKESPLVSGPPHTTGPVCLGCHALLQENKVVPCAQCGWPMCSKSCADKPVHKPECEWVKEKRKEKVKISQFTSPHPTYSCVTPLRALFLKSKDPWAWEKLTSLESHTEERKQDGKYEQDRFSVAAFLRRFYKLEKEFSEEEILKISGIIQINGHEVPLSEPGYISVYWKCSLFEHNCLPNCSKTFTDSGDVLIRAAVEIPKGSHLSISYTDPLWSTPARRQHLMLTKYFPCVCSRCSDPTESGSFFSAIRCPTKNCDGMVLPKCFIKDFEIWRCLKCNHKVTSKQAAGICAKVAQELSGVRKGDVSSYSNCINRVKNLVGENYCHLVEAKLTLAQMIGQSSSKGLADVEDGLLSTKETLSRQLISLADGVFRAEYRIRGVLFFELHAAVAELARRQVNKKNSNAFVLQARLLESGGYLERVIFFLKHEPQALPEGKIYKQALQNLKDLQNLYKTMGITPAV</sequence>
<dbReference type="PROSITE" id="PS50865">
    <property type="entry name" value="ZF_MYND_2"/>
    <property type="match status" value="1"/>
</dbReference>
<dbReference type="GO" id="GO:0008276">
    <property type="term" value="F:protein methyltransferase activity"/>
    <property type="evidence" value="ECO:0007669"/>
    <property type="project" value="UniProtKB-ARBA"/>
</dbReference>
<comment type="caution">
    <text evidence="1">The sequence shown here is derived from an EMBL/GenBank/DDBJ whole genome shotgun (WGS) entry which is preliminary data.</text>
</comment>
<dbReference type="Proteomes" id="UP000466442">
    <property type="component" value="Unassembled WGS sequence"/>
</dbReference>
<dbReference type="Gene3D" id="1.10.220.160">
    <property type="match status" value="1"/>
</dbReference>
<dbReference type="Pfam" id="PF01753">
    <property type="entry name" value="zf-MYND"/>
    <property type="match status" value="1"/>
</dbReference>
<dbReference type="CDD" id="cd20071">
    <property type="entry name" value="SET_SMYD"/>
    <property type="match status" value="1"/>
</dbReference>
<dbReference type="GO" id="GO:0008170">
    <property type="term" value="F:N-methyltransferase activity"/>
    <property type="evidence" value="ECO:0007669"/>
    <property type="project" value="UniProtKB-ARBA"/>
</dbReference>
<dbReference type="InterPro" id="IPR001214">
    <property type="entry name" value="SET_dom"/>
</dbReference>
<gene>
    <name evidence="1" type="ORF">GE061_011778</name>
</gene>
<dbReference type="PANTHER" id="PTHR46455">
    <property type="entry name" value="SET AND MYND DOMAIN CONTAINING, ARTHROPOD-SPECIFIC, MEMBER 4, ISOFORM A"/>
    <property type="match status" value="1"/>
</dbReference>
<organism evidence="1 2">
    <name type="scientific">Apolygus lucorum</name>
    <name type="common">Small green plant bug</name>
    <name type="synonym">Lygocoris lucorum</name>
    <dbReference type="NCBI Taxonomy" id="248454"/>
    <lineage>
        <taxon>Eukaryota</taxon>
        <taxon>Metazoa</taxon>
        <taxon>Ecdysozoa</taxon>
        <taxon>Arthropoda</taxon>
        <taxon>Hexapoda</taxon>
        <taxon>Insecta</taxon>
        <taxon>Pterygota</taxon>
        <taxon>Neoptera</taxon>
        <taxon>Paraneoptera</taxon>
        <taxon>Hemiptera</taxon>
        <taxon>Heteroptera</taxon>
        <taxon>Panheteroptera</taxon>
        <taxon>Cimicomorpha</taxon>
        <taxon>Miridae</taxon>
        <taxon>Mirini</taxon>
        <taxon>Apolygus</taxon>
    </lineage>
</organism>
<dbReference type="OrthoDB" id="5952526at2759"/>
<dbReference type="EMBL" id="WIXP02000003">
    <property type="protein sequence ID" value="KAF6214048.1"/>
    <property type="molecule type" value="Genomic_DNA"/>
</dbReference>
<dbReference type="AlphaFoldDB" id="A0A6A4K1T0"/>
<reference evidence="1" key="1">
    <citation type="journal article" date="2021" name="Mol. Ecol. Resour.">
        <title>Apolygus lucorum genome provides insights into omnivorousness and mesophyll feeding.</title>
        <authorList>
            <person name="Liu Y."/>
            <person name="Liu H."/>
            <person name="Wang H."/>
            <person name="Huang T."/>
            <person name="Liu B."/>
            <person name="Yang B."/>
            <person name="Yin L."/>
            <person name="Li B."/>
            <person name="Zhang Y."/>
            <person name="Zhang S."/>
            <person name="Jiang F."/>
            <person name="Zhang X."/>
            <person name="Ren Y."/>
            <person name="Wang B."/>
            <person name="Wang S."/>
            <person name="Lu Y."/>
            <person name="Wu K."/>
            <person name="Fan W."/>
            <person name="Wang G."/>
        </authorList>
    </citation>
    <scope>NUCLEOTIDE SEQUENCE</scope>
    <source>
        <strain evidence="1">12Hb</strain>
    </source>
</reference>
<evidence type="ECO:0008006" key="3">
    <source>
        <dbReference type="Google" id="ProtNLM"/>
    </source>
</evidence>
<dbReference type="InterPro" id="IPR002893">
    <property type="entry name" value="Znf_MYND"/>
</dbReference>
<protein>
    <recommendedName>
        <fullName evidence="3">MYND-type domain-containing protein</fullName>
    </recommendedName>
</protein>
<accession>A0A6A4K1T0</accession>
<evidence type="ECO:0000313" key="2">
    <source>
        <dbReference type="Proteomes" id="UP000466442"/>
    </source>
</evidence>
<proteinExistence type="predicted"/>
<dbReference type="GO" id="GO:0008757">
    <property type="term" value="F:S-adenosylmethionine-dependent methyltransferase activity"/>
    <property type="evidence" value="ECO:0007669"/>
    <property type="project" value="UniProtKB-ARBA"/>
</dbReference>
<dbReference type="PROSITE" id="PS50280">
    <property type="entry name" value="SET"/>
    <property type="match status" value="1"/>
</dbReference>
<evidence type="ECO:0000313" key="1">
    <source>
        <dbReference type="EMBL" id="KAF6214048.1"/>
    </source>
</evidence>
<dbReference type="SUPFAM" id="SSF82199">
    <property type="entry name" value="SET domain"/>
    <property type="match status" value="1"/>
</dbReference>
<keyword evidence="2" id="KW-1185">Reference proteome</keyword>
<dbReference type="PROSITE" id="PS01360">
    <property type="entry name" value="ZF_MYND_1"/>
    <property type="match status" value="1"/>
</dbReference>
<dbReference type="Pfam" id="PF00856">
    <property type="entry name" value="SET"/>
    <property type="match status" value="1"/>
</dbReference>
<name>A0A6A4K1T0_APOLU</name>
<dbReference type="Gene3D" id="2.170.270.10">
    <property type="entry name" value="SET domain"/>
    <property type="match status" value="1"/>
</dbReference>
<dbReference type="PANTHER" id="PTHR46455:SF4">
    <property type="entry name" value="GH11294P"/>
    <property type="match status" value="1"/>
</dbReference>